<keyword evidence="5" id="KW-0539">Nucleus</keyword>
<sequence>MPRKDRAVDSTTTTSTIYDKEEELLASTKKATTQKRTMNTSSRDACLTYKKNQDQDQLNSTKCQIDEAKEENQRLKGMLSKIMKDYKSLKMHFHGIITHENSKDIIATTSSTPNNIEEEEEQQVELVSLRLGRSSTTTTTTSRELKEFDEYSCKSSNKKHSKLFDGLELGLDCKFTCDHSPENSFEESKKENINEPFVQNYPPSKLMDYDNDDHEDFLQHIPQKKARVSIRAVCGTATMNDGCQWRKYGQKIAKGNPCSNLK</sequence>
<dbReference type="PANTHER" id="PTHR31429:SF115">
    <property type="entry name" value="WRKY TRANSCRIPTION FACTOR 72 ISOFORM X1-RELATED"/>
    <property type="match status" value="1"/>
</dbReference>
<dbReference type="Pfam" id="PF03106">
    <property type="entry name" value="WRKY"/>
    <property type="match status" value="1"/>
</dbReference>
<dbReference type="PROSITE" id="PS50811">
    <property type="entry name" value="WRKY"/>
    <property type="match status" value="1"/>
</dbReference>
<dbReference type="PANTHER" id="PTHR31429">
    <property type="entry name" value="WRKY TRANSCRIPTION FACTOR 36-RELATED"/>
    <property type="match status" value="1"/>
</dbReference>
<keyword evidence="2" id="KW-0805">Transcription regulation</keyword>
<reference evidence="8 9" key="1">
    <citation type="journal article" date="2021" name="BMC Genomics">
        <title>Datura genome reveals duplications of psychoactive alkaloid biosynthetic genes and high mutation rate following tissue culture.</title>
        <authorList>
            <person name="Rajewski A."/>
            <person name="Carter-House D."/>
            <person name="Stajich J."/>
            <person name="Litt A."/>
        </authorList>
    </citation>
    <scope>NUCLEOTIDE SEQUENCE [LARGE SCALE GENOMIC DNA]</scope>
    <source>
        <strain evidence="8">AR-01</strain>
    </source>
</reference>
<name>A0ABS8SMS7_DATST</name>
<protein>
    <recommendedName>
        <fullName evidence="7">WRKY domain-containing protein</fullName>
    </recommendedName>
</protein>
<feature type="coiled-coil region" evidence="6">
    <location>
        <begin position="51"/>
        <end position="85"/>
    </location>
</feature>
<evidence type="ECO:0000256" key="4">
    <source>
        <dbReference type="ARBA" id="ARBA00023163"/>
    </source>
</evidence>
<keyword evidence="4" id="KW-0804">Transcription</keyword>
<dbReference type="InterPro" id="IPR036576">
    <property type="entry name" value="WRKY_dom_sf"/>
</dbReference>
<evidence type="ECO:0000313" key="8">
    <source>
        <dbReference type="EMBL" id="MCD7460256.1"/>
    </source>
</evidence>
<accession>A0ABS8SMS7</accession>
<evidence type="ECO:0000313" key="9">
    <source>
        <dbReference type="Proteomes" id="UP000823775"/>
    </source>
</evidence>
<dbReference type="SUPFAM" id="SSF118290">
    <property type="entry name" value="WRKY DNA-binding domain"/>
    <property type="match status" value="1"/>
</dbReference>
<comment type="subcellular location">
    <subcellularLocation>
        <location evidence="1">Nucleus</location>
    </subcellularLocation>
</comment>
<feature type="domain" description="WRKY" evidence="7">
    <location>
        <begin position="234"/>
        <end position="257"/>
    </location>
</feature>
<keyword evidence="9" id="KW-1185">Reference proteome</keyword>
<evidence type="ECO:0000256" key="3">
    <source>
        <dbReference type="ARBA" id="ARBA00023125"/>
    </source>
</evidence>
<evidence type="ECO:0000259" key="7">
    <source>
        <dbReference type="PROSITE" id="PS50811"/>
    </source>
</evidence>
<comment type="caution">
    <text evidence="8">The sequence shown here is derived from an EMBL/GenBank/DDBJ whole genome shotgun (WGS) entry which is preliminary data.</text>
</comment>
<evidence type="ECO:0000256" key="6">
    <source>
        <dbReference type="SAM" id="Coils"/>
    </source>
</evidence>
<evidence type="ECO:0000256" key="5">
    <source>
        <dbReference type="ARBA" id="ARBA00023242"/>
    </source>
</evidence>
<dbReference type="Gene3D" id="2.20.25.80">
    <property type="entry name" value="WRKY domain"/>
    <property type="match status" value="1"/>
</dbReference>
<keyword evidence="6" id="KW-0175">Coiled coil</keyword>
<proteinExistence type="predicted"/>
<dbReference type="Proteomes" id="UP000823775">
    <property type="component" value="Unassembled WGS sequence"/>
</dbReference>
<keyword evidence="3" id="KW-0238">DNA-binding</keyword>
<evidence type="ECO:0000256" key="1">
    <source>
        <dbReference type="ARBA" id="ARBA00004123"/>
    </source>
</evidence>
<dbReference type="InterPro" id="IPR003657">
    <property type="entry name" value="WRKY_dom"/>
</dbReference>
<gene>
    <name evidence="8" type="ORF">HAX54_043158</name>
</gene>
<organism evidence="8 9">
    <name type="scientific">Datura stramonium</name>
    <name type="common">Jimsonweed</name>
    <name type="synonym">Common thornapple</name>
    <dbReference type="NCBI Taxonomy" id="4076"/>
    <lineage>
        <taxon>Eukaryota</taxon>
        <taxon>Viridiplantae</taxon>
        <taxon>Streptophyta</taxon>
        <taxon>Embryophyta</taxon>
        <taxon>Tracheophyta</taxon>
        <taxon>Spermatophyta</taxon>
        <taxon>Magnoliopsida</taxon>
        <taxon>eudicotyledons</taxon>
        <taxon>Gunneridae</taxon>
        <taxon>Pentapetalae</taxon>
        <taxon>asterids</taxon>
        <taxon>lamiids</taxon>
        <taxon>Solanales</taxon>
        <taxon>Solanaceae</taxon>
        <taxon>Solanoideae</taxon>
        <taxon>Datureae</taxon>
        <taxon>Datura</taxon>
    </lineage>
</organism>
<evidence type="ECO:0000256" key="2">
    <source>
        <dbReference type="ARBA" id="ARBA00023015"/>
    </source>
</evidence>
<dbReference type="EMBL" id="JACEIK010000643">
    <property type="protein sequence ID" value="MCD7460256.1"/>
    <property type="molecule type" value="Genomic_DNA"/>
</dbReference>
<dbReference type="InterPro" id="IPR044810">
    <property type="entry name" value="WRKY_plant"/>
</dbReference>